<feature type="region of interest" description="Disordered" evidence="12">
    <location>
        <begin position="752"/>
        <end position="925"/>
    </location>
</feature>
<evidence type="ECO:0000256" key="3">
    <source>
        <dbReference type="ARBA" id="ARBA00022723"/>
    </source>
</evidence>
<keyword evidence="15" id="KW-1185">Reference proteome</keyword>
<dbReference type="GO" id="GO:0008270">
    <property type="term" value="F:zinc ion binding"/>
    <property type="evidence" value="ECO:0007669"/>
    <property type="project" value="UniProtKB-KW"/>
</dbReference>
<feature type="compositionally biased region" description="Basic and acidic residues" evidence="12">
    <location>
        <begin position="570"/>
        <end position="583"/>
    </location>
</feature>
<feature type="compositionally biased region" description="Basic residues" evidence="12">
    <location>
        <begin position="452"/>
        <end position="466"/>
    </location>
</feature>
<feature type="compositionally biased region" description="Basic and acidic residues" evidence="12">
    <location>
        <begin position="625"/>
        <end position="640"/>
    </location>
</feature>
<feature type="domain" description="C2H2-type" evidence="13">
    <location>
        <begin position="1371"/>
        <end position="1399"/>
    </location>
</feature>
<dbReference type="PANTHER" id="PTHR24376:SF216">
    <property type="entry name" value="ZINC FINGER PROTEIN 420-LIKE"/>
    <property type="match status" value="1"/>
</dbReference>
<sequence length="2052" mass="235862">MDERKKRTMWPEDPQPVLTDKDAVLRTDEAIDLLFNTPAEKTVKDLPMYPKGGTVFVFKPRSEGCRDDWQNDGYTWRNHGSSTLPRKDPKLKKKYFYAVMETGDMNFEFRKDVYMHLDSSEKERGYTTLVHYIGDDGFDDVELKADNQANQTNDANMEQEKFEDTEINSDIKEKKAEEQPEKVDESPNELVIVTETVVGLDAESGLMVTMETIREEVVKIEDVEGYVSMDTEVAEEELEKEKVTLAKAKDTSKDTDITTEVKEKSETSSKETSDKNEDTVSGDDKAEKEITQTDKEKPGLSQMEEIAKEGEQTVENKDEKKQSIEKFNKMIESMCKDIDPENMDFFFVVTDKKTGKKVHLGSPELAKARLAKRQATATAAAKKSDGEVEVESPIPEHDVDGEQGDKISEENGDGEQEGDKVQSSATARSTRGKRKAVEEDETTSKEDDNNRPKRGRPSLVPGKRHIMGKEDSSSSSTPVTSKKSRKGRDGDDSPKAGSSKSEKMTPKLGRGQRRLGKPQDVSKEEEQTKDKDSVKSERANEQEEKGKENTAEKDSSVAQLTPKPGRGRPRIYEKVEKSEDTPKRGRGRPRKVEKEDDSETAEKDALKIDEKESDDTPKRGRGRPKKYENEADAGPSEKNKTPRGRGRPRKDQSSVSVESVERKTPRGRPRKQVSVQDSDSDSDFESEEEKDEAVTQKGYKRDRSFRITVGNSFSPPASSDRRTNRGNVYKYQCEVCERSFHIEYLLEQHMKSHPAENAQRKSLAKKKQLEEVTPRRNTPGRPPKRFRDSEDETEEKEAKKPKASAEKVKAKVGRKPKAEAKKEETVEVEEVIEIHSRSGRKIKLKKEVLAKEIEDDEEEEEFDDDRDESYEASEDEEDEEDQSGRKENEEEDDKSDGEKKSHRMKKRFGESRTKRRRSLNINMPKLEPDEKPICQICGKEFIRPLTLQRHLLLHYGEEYDCPYCDRFFRRKDYLKEHVKRRHKHVDLKDMPIYIRGKDEKPKVDIPIDQGDGEDSSQDGEDELSPDTPKPKRKHQCLECGRIFNFHVTLMTHIRKKHWTSTSEVIGRSIICNICKKRFNSQLALTHHQRIHKPQNRKHRCKYCNEAFTSRDRLRRHIKGEHAYVDTLMYYSYKKVDNQVVCEICDKEFDDMEVYLDHRLDHLIFQCQCRNCGHGFSSEEELNKHKESKCQEVDRYLQCGLCELRFISYDTRRKHLKSAHPNMGEFHCVRCGQKFESKKEVGFHVDYHEAEKIFKCETCDRRFMEKRNLISHRTLHLGSRTHGCTVCKRKYFSKKSLYRHMRLHTSEKNYACITCGKRFMYSDDLAKHVKIHITDENGLPVREHLCTICGKGFSLKNRLTRHMQTHESERNFACDICGKRYQTSSSLRSHRIFKHMPENADLYPLKKLICEVCGYMTYVKNRLKRHMQTHLPDRQFECEYCHKMFQTSSSLGTHKMRHMPPKRNSKGELVLYKCTWDNCKKTYTKKATIKRHILAHVWKMKRGKAFCNCSDCRESRRQKIVPAKIDGEVVLSEENVEKLISGSQQVEESVVITDDMTLAEVNPNVSVDEKSTETDDLDGVEGDEMNASTQTEEVGEEQKENQIKYITLENQKLPYFCPRCDEEYETACKLVEHMDVHSDDSIFTCDICGSSYMEKRTLQEHMSIHSGDRPFTCTDCGKSFRTKTCYRQHAFIHAKVKPYICSYCGHGFTQKGYFNEHLRRHTGEKPFGCKFCGKRFVSKELLRRHMYVHTGNKPHLCTDCGKSFVERQHLAAHIRTHKNERPFQCSVCPKAFYTNSKLQRHMNSVHSVIRGKTVQFIGPKDGQVTGWKKTRIIGKEFKSSVIYVNSHGQVIQTFTNPDDIKQEVDDSDDEEESESIEIPSGAIEVHTRRDSTGHIQVFAQPYEEGSTQTVQMSNASTDTDGQEIYTQEIGTTQILQSNSVYSNTISESDVQSVTDVIKQALAEAGQGDGTGHIEVITQEVSGGHIHTDSEGNIQILAHSGDGTEIGENFSINIGEDGTVDLAELEKIEALRNLYQSATSDQPIVIVLESQHSE</sequence>
<dbReference type="Pfam" id="PF13894">
    <property type="entry name" value="zf-C2H2_4"/>
    <property type="match status" value="1"/>
</dbReference>
<dbReference type="InterPro" id="IPR013087">
    <property type="entry name" value="Znf_C2H2_type"/>
</dbReference>
<feature type="domain" description="C2H2-type" evidence="13">
    <location>
        <begin position="932"/>
        <end position="959"/>
    </location>
</feature>
<dbReference type="PRINTS" id="PR00929">
    <property type="entry name" value="ATHOOK"/>
</dbReference>
<comment type="caution">
    <text evidence="14">The sequence shown here is derived from an EMBL/GenBank/DDBJ whole genome shotgun (WGS) entry which is preliminary data.</text>
</comment>
<feature type="compositionally biased region" description="Basic and acidic residues" evidence="12">
    <location>
        <begin position="247"/>
        <end position="298"/>
    </location>
</feature>
<dbReference type="PANTHER" id="PTHR24376">
    <property type="entry name" value="ZINC FINGER PROTEIN"/>
    <property type="match status" value="1"/>
</dbReference>
<feature type="domain" description="C2H2-type" evidence="13">
    <location>
        <begin position="1164"/>
        <end position="1193"/>
    </location>
</feature>
<feature type="domain" description="C2H2-type" evidence="13">
    <location>
        <begin position="1098"/>
        <end position="1122"/>
    </location>
</feature>
<feature type="domain" description="C2H2-type" evidence="13">
    <location>
        <begin position="959"/>
        <end position="989"/>
    </location>
</feature>
<feature type="compositionally biased region" description="Acidic residues" evidence="12">
    <location>
        <begin position="1010"/>
        <end position="1024"/>
    </location>
</feature>
<feature type="domain" description="C2H2-type" evidence="13">
    <location>
        <begin position="1726"/>
        <end position="1753"/>
    </location>
</feature>
<evidence type="ECO:0000256" key="5">
    <source>
        <dbReference type="ARBA" id="ARBA00022771"/>
    </source>
</evidence>
<feature type="compositionally biased region" description="Basic and acidic residues" evidence="12">
    <location>
        <begin position="394"/>
        <end position="409"/>
    </location>
</feature>
<dbReference type="Proteomes" id="UP001634394">
    <property type="component" value="Unassembled WGS sequence"/>
</dbReference>
<comment type="similarity">
    <text evidence="2">Belongs to the krueppel C2H2-type zinc-finger protein family.</text>
</comment>
<evidence type="ECO:0000256" key="1">
    <source>
        <dbReference type="ARBA" id="ARBA00004123"/>
    </source>
</evidence>
<feature type="region of interest" description="Disordered" evidence="12">
    <location>
        <begin position="372"/>
        <end position="726"/>
    </location>
</feature>
<feature type="compositionally biased region" description="Basic and acidic residues" evidence="12">
    <location>
        <begin position="590"/>
        <end position="618"/>
    </location>
</feature>
<dbReference type="FunFam" id="3.30.160.60:FF:001370">
    <property type="entry name" value="Zinc finger protein"/>
    <property type="match status" value="1"/>
</dbReference>
<dbReference type="SUPFAM" id="SSF57667">
    <property type="entry name" value="beta-beta-alpha zinc fingers"/>
    <property type="match status" value="10"/>
</dbReference>
<dbReference type="FunFam" id="3.30.160.60:FF:000446">
    <property type="entry name" value="Zinc finger protein"/>
    <property type="match status" value="1"/>
</dbReference>
<comment type="subcellular location">
    <subcellularLocation>
        <location evidence="1">Nucleus</location>
    </subcellularLocation>
</comment>
<keyword evidence="9" id="KW-0804">Transcription</keyword>
<keyword evidence="7" id="KW-0805">Transcription regulation</keyword>
<dbReference type="FunFam" id="3.30.160.60:FF:000345">
    <property type="entry name" value="Zinc finger protein Gfi-1"/>
    <property type="match status" value="1"/>
</dbReference>
<dbReference type="Pfam" id="PF13912">
    <property type="entry name" value="zf-C2H2_6"/>
    <property type="match status" value="3"/>
</dbReference>
<name>A0ABD3T350_SINWO</name>
<dbReference type="Gene3D" id="3.30.160.60">
    <property type="entry name" value="Classic Zinc Finger"/>
    <property type="match status" value="18"/>
</dbReference>
<evidence type="ECO:0000256" key="2">
    <source>
        <dbReference type="ARBA" id="ARBA00006991"/>
    </source>
</evidence>
<protein>
    <recommendedName>
        <fullName evidence="13">C2H2-type domain-containing protein</fullName>
    </recommendedName>
</protein>
<evidence type="ECO:0000259" key="13">
    <source>
        <dbReference type="PROSITE" id="PS50157"/>
    </source>
</evidence>
<feature type="domain" description="C2H2-type" evidence="13">
    <location>
        <begin position="1343"/>
        <end position="1370"/>
    </location>
</feature>
<dbReference type="FunFam" id="3.30.160.60:FF:000100">
    <property type="entry name" value="Zinc finger 45-like"/>
    <property type="match status" value="2"/>
</dbReference>
<feature type="domain" description="C2H2-type" evidence="13">
    <location>
        <begin position="1225"/>
        <end position="1252"/>
    </location>
</feature>
<feature type="domain" description="C2H2-type" evidence="13">
    <location>
        <begin position="1435"/>
        <end position="1462"/>
    </location>
</feature>
<feature type="domain" description="C2H2-type" evidence="13">
    <location>
        <begin position="731"/>
        <end position="758"/>
    </location>
</feature>
<feature type="compositionally biased region" description="Basic and acidic residues" evidence="12">
    <location>
        <begin position="305"/>
        <end position="321"/>
    </location>
</feature>
<dbReference type="InterPro" id="IPR000637">
    <property type="entry name" value="HMGI/Y_DNA-bd_CS"/>
</dbReference>
<keyword evidence="4" id="KW-0677">Repeat</keyword>
<feature type="compositionally biased region" description="Acidic residues" evidence="12">
    <location>
        <begin position="853"/>
        <end position="881"/>
    </location>
</feature>
<dbReference type="PROSITE" id="PS00354">
    <property type="entry name" value="HMGI_Y"/>
    <property type="match status" value="1"/>
</dbReference>
<keyword evidence="8" id="KW-0238">DNA-binding</keyword>
<organism evidence="14 15">
    <name type="scientific">Sinanodonta woodiana</name>
    <name type="common">Chinese pond mussel</name>
    <name type="synonym">Anodonta woodiana</name>
    <dbReference type="NCBI Taxonomy" id="1069815"/>
    <lineage>
        <taxon>Eukaryota</taxon>
        <taxon>Metazoa</taxon>
        <taxon>Spiralia</taxon>
        <taxon>Lophotrochozoa</taxon>
        <taxon>Mollusca</taxon>
        <taxon>Bivalvia</taxon>
        <taxon>Autobranchia</taxon>
        <taxon>Heteroconchia</taxon>
        <taxon>Palaeoheterodonta</taxon>
        <taxon>Unionida</taxon>
        <taxon>Unionoidea</taxon>
        <taxon>Unionidae</taxon>
        <taxon>Unioninae</taxon>
        <taxon>Sinanodonta</taxon>
    </lineage>
</organism>
<feature type="domain" description="C2H2-type" evidence="13">
    <location>
        <begin position="1754"/>
        <end position="1781"/>
    </location>
</feature>
<dbReference type="SMART" id="SM00384">
    <property type="entry name" value="AT_hook"/>
    <property type="match status" value="4"/>
</dbReference>
<evidence type="ECO:0000256" key="9">
    <source>
        <dbReference type="ARBA" id="ARBA00023163"/>
    </source>
</evidence>
<evidence type="ECO:0000256" key="11">
    <source>
        <dbReference type="PROSITE-ProRule" id="PRU00042"/>
    </source>
</evidence>
<feature type="compositionally biased region" description="Acidic residues" evidence="12">
    <location>
        <begin position="678"/>
        <end position="691"/>
    </location>
</feature>
<evidence type="ECO:0000256" key="12">
    <source>
        <dbReference type="SAM" id="MobiDB-lite"/>
    </source>
</evidence>
<feature type="domain" description="C2H2-type" evidence="13">
    <location>
        <begin position="1281"/>
        <end position="1308"/>
    </location>
</feature>
<dbReference type="PRINTS" id="PR00930">
    <property type="entry name" value="HIGHMOBLTYIY"/>
</dbReference>
<dbReference type="Pfam" id="PF00096">
    <property type="entry name" value="zf-C2H2"/>
    <property type="match status" value="9"/>
</dbReference>
<dbReference type="InterPro" id="IPR036236">
    <property type="entry name" value="Znf_C2H2_sf"/>
</dbReference>
<evidence type="ECO:0000256" key="6">
    <source>
        <dbReference type="ARBA" id="ARBA00022833"/>
    </source>
</evidence>
<keyword evidence="10" id="KW-0539">Nucleus</keyword>
<proteinExistence type="inferred from homology"/>
<feature type="domain" description="C2H2-type" evidence="13">
    <location>
        <begin position="1698"/>
        <end position="1725"/>
    </location>
</feature>
<feature type="compositionally biased region" description="Basic and acidic residues" evidence="12">
    <location>
        <begin position="816"/>
        <end position="825"/>
    </location>
</feature>
<dbReference type="SMART" id="SM00355">
    <property type="entry name" value="ZnF_C2H2"/>
    <property type="match status" value="25"/>
</dbReference>
<evidence type="ECO:0000313" key="15">
    <source>
        <dbReference type="Proteomes" id="UP001634394"/>
    </source>
</evidence>
<reference evidence="14 15" key="1">
    <citation type="submission" date="2024-11" db="EMBL/GenBank/DDBJ databases">
        <title>Chromosome-level genome assembly of the freshwater bivalve Anodonta woodiana.</title>
        <authorList>
            <person name="Chen X."/>
        </authorList>
    </citation>
    <scope>NUCLEOTIDE SEQUENCE [LARGE SCALE GENOMIC DNA]</scope>
    <source>
        <strain evidence="14">MN2024</strain>
        <tissue evidence="14">Gills</tissue>
    </source>
</reference>
<feature type="domain" description="C2H2-type" evidence="13">
    <location>
        <begin position="1253"/>
        <end position="1280"/>
    </location>
</feature>
<dbReference type="PROSITE" id="PS00028">
    <property type="entry name" value="ZINC_FINGER_C2H2_1"/>
    <property type="match status" value="22"/>
</dbReference>
<dbReference type="EMBL" id="JBJQND010000019">
    <property type="protein sequence ID" value="KAL3831339.1"/>
    <property type="molecule type" value="Genomic_DNA"/>
</dbReference>
<dbReference type="FunFam" id="3.30.160.60:FF:000624">
    <property type="entry name" value="zinc finger protein 697"/>
    <property type="match status" value="1"/>
</dbReference>
<keyword evidence="6" id="KW-0862">Zinc</keyword>
<evidence type="ECO:0000256" key="4">
    <source>
        <dbReference type="ARBA" id="ARBA00022737"/>
    </source>
</evidence>
<dbReference type="InterPro" id="IPR000116">
    <property type="entry name" value="HMGA"/>
</dbReference>
<feature type="region of interest" description="Disordered" evidence="12">
    <location>
        <begin position="247"/>
        <end position="321"/>
    </location>
</feature>
<feature type="domain" description="C2H2-type" evidence="13">
    <location>
        <begin position="1614"/>
        <end position="1641"/>
    </location>
</feature>
<dbReference type="GO" id="GO:0003690">
    <property type="term" value="F:double-stranded DNA binding"/>
    <property type="evidence" value="ECO:0007669"/>
    <property type="project" value="UniProtKB-ARBA"/>
</dbReference>
<feature type="domain" description="C2H2-type" evidence="13">
    <location>
        <begin position="1782"/>
        <end position="1810"/>
    </location>
</feature>
<feature type="domain" description="C2H2-type" evidence="13">
    <location>
        <begin position="1309"/>
        <end position="1336"/>
    </location>
</feature>
<feature type="domain" description="C2H2-type" evidence="13">
    <location>
        <begin position="1642"/>
        <end position="1669"/>
    </location>
</feature>
<evidence type="ECO:0000256" key="7">
    <source>
        <dbReference type="ARBA" id="ARBA00023015"/>
    </source>
</evidence>
<evidence type="ECO:0000313" key="14">
    <source>
        <dbReference type="EMBL" id="KAL3831339.1"/>
    </source>
</evidence>
<feature type="domain" description="C2H2-type" evidence="13">
    <location>
        <begin position="1471"/>
        <end position="1500"/>
    </location>
</feature>
<feature type="domain" description="C2H2-type" evidence="13">
    <location>
        <begin position="1670"/>
        <end position="1697"/>
    </location>
</feature>
<feature type="compositionally biased region" description="Basic and acidic residues" evidence="12">
    <location>
        <begin position="796"/>
        <end position="809"/>
    </location>
</feature>
<feature type="region of interest" description="Disordered" evidence="12">
    <location>
        <begin position="1001"/>
        <end position="1033"/>
    </location>
</feature>
<feature type="compositionally biased region" description="Basic and acidic residues" evidence="12">
    <location>
        <begin position="442"/>
        <end position="451"/>
    </location>
</feature>
<evidence type="ECO:0000256" key="8">
    <source>
        <dbReference type="ARBA" id="ARBA00023125"/>
    </source>
</evidence>
<keyword evidence="5 11" id="KW-0863">Zinc-finger</keyword>
<feature type="compositionally biased region" description="Basic and acidic residues" evidence="12">
    <location>
        <begin position="487"/>
        <end position="505"/>
    </location>
</feature>
<gene>
    <name evidence="14" type="ORF">ACJMK2_023100</name>
</gene>
<feature type="domain" description="C2H2-type" evidence="13">
    <location>
        <begin position="1407"/>
        <end position="1434"/>
    </location>
</feature>
<evidence type="ECO:0000256" key="10">
    <source>
        <dbReference type="ARBA" id="ARBA00023242"/>
    </source>
</evidence>
<feature type="compositionally biased region" description="Basic and acidic residues" evidence="12">
    <location>
        <begin position="520"/>
        <end position="555"/>
    </location>
</feature>
<feature type="domain" description="C2H2-type" evidence="13">
    <location>
        <begin position="1034"/>
        <end position="1057"/>
    </location>
</feature>
<accession>A0ABD3T350</accession>
<dbReference type="PROSITE" id="PS50157">
    <property type="entry name" value="ZINC_FINGER_C2H2_2"/>
    <property type="match status" value="23"/>
</dbReference>
<feature type="domain" description="C2H2-type" evidence="13">
    <location>
        <begin position="1069"/>
        <end position="1096"/>
    </location>
</feature>
<keyword evidence="3" id="KW-0479">Metal-binding</keyword>
<dbReference type="InterPro" id="IPR017956">
    <property type="entry name" value="AT_hook_DNA-bd_motif"/>
</dbReference>
<dbReference type="GO" id="GO:0005634">
    <property type="term" value="C:nucleus"/>
    <property type="evidence" value="ECO:0007669"/>
    <property type="project" value="UniProtKB-SubCell"/>
</dbReference>